<keyword evidence="2" id="KW-1185">Reference proteome</keyword>
<name>A0A4C1Y070_EUMVA</name>
<sequence>MELLGSSLLHSMQRCEPLESTNPKVIYDSSYFLFFVFETVELDVVASSPGSKVVRLALQVASILPVKTACVCTGPYAVRADPARS</sequence>
<evidence type="ECO:0000313" key="1">
    <source>
        <dbReference type="EMBL" id="GBP68212.1"/>
    </source>
</evidence>
<dbReference type="EMBL" id="BGZK01001004">
    <property type="protein sequence ID" value="GBP68212.1"/>
    <property type="molecule type" value="Genomic_DNA"/>
</dbReference>
<comment type="caution">
    <text evidence="1">The sequence shown here is derived from an EMBL/GenBank/DDBJ whole genome shotgun (WGS) entry which is preliminary data.</text>
</comment>
<dbReference type="AlphaFoldDB" id="A0A4C1Y070"/>
<accession>A0A4C1Y070</accession>
<dbReference type="Proteomes" id="UP000299102">
    <property type="component" value="Unassembled WGS sequence"/>
</dbReference>
<protein>
    <submittedName>
        <fullName evidence="1">Uncharacterized protein</fullName>
    </submittedName>
</protein>
<evidence type="ECO:0000313" key="2">
    <source>
        <dbReference type="Proteomes" id="UP000299102"/>
    </source>
</evidence>
<dbReference type="OrthoDB" id="7385349at2759"/>
<reference evidence="1 2" key="1">
    <citation type="journal article" date="2019" name="Commun. Biol.">
        <title>The bagworm genome reveals a unique fibroin gene that provides high tensile strength.</title>
        <authorList>
            <person name="Kono N."/>
            <person name="Nakamura H."/>
            <person name="Ohtoshi R."/>
            <person name="Tomita M."/>
            <person name="Numata K."/>
            <person name="Arakawa K."/>
        </authorList>
    </citation>
    <scope>NUCLEOTIDE SEQUENCE [LARGE SCALE GENOMIC DNA]</scope>
</reference>
<organism evidence="1 2">
    <name type="scientific">Eumeta variegata</name>
    <name type="common">Bagworm moth</name>
    <name type="synonym">Eumeta japonica</name>
    <dbReference type="NCBI Taxonomy" id="151549"/>
    <lineage>
        <taxon>Eukaryota</taxon>
        <taxon>Metazoa</taxon>
        <taxon>Ecdysozoa</taxon>
        <taxon>Arthropoda</taxon>
        <taxon>Hexapoda</taxon>
        <taxon>Insecta</taxon>
        <taxon>Pterygota</taxon>
        <taxon>Neoptera</taxon>
        <taxon>Endopterygota</taxon>
        <taxon>Lepidoptera</taxon>
        <taxon>Glossata</taxon>
        <taxon>Ditrysia</taxon>
        <taxon>Tineoidea</taxon>
        <taxon>Psychidae</taxon>
        <taxon>Oiketicinae</taxon>
        <taxon>Eumeta</taxon>
    </lineage>
</organism>
<gene>
    <name evidence="1" type="ORF">EVAR_50357_1</name>
</gene>
<proteinExistence type="predicted"/>